<dbReference type="GO" id="GO:0016887">
    <property type="term" value="F:ATP hydrolysis activity"/>
    <property type="evidence" value="ECO:0007669"/>
    <property type="project" value="InterPro"/>
</dbReference>
<keyword evidence="2" id="KW-0813">Transport</keyword>
<dbReference type="InterPro" id="IPR017871">
    <property type="entry name" value="ABC_transporter-like_CS"/>
</dbReference>
<keyword evidence="4 7" id="KW-0067">ATP-binding</keyword>
<dbReference type="EMBL" id="QHJG01000018">
    <property type="protein sequence ID" value="PWY55463.1"/>
    <property type="molecule type" value="Genomic_DNA"/>
</dbReference>
<dbReference type="EMBL" id="RZGX01000017">
    <property type="protein sequence ID" value="RUR21333.1"/>
    <property type="molecule type" value="Genomic_DNA"/>
</dbReference>
<evidence type="ECO:0000313" key="7">
    <source>
        <dbReference type="EMBL" id="RUR21333.1"/>
    </source>
</evidence>
<gene>
    <name evidence="6" type="ORF">DGG96_11840</name>
    <name evidence="7" type="ORF">ELY20_12595</name>
</gene>
<evidence type="ECO:0000256" key="1">
    <source>
        <dbReference type="ARBA" id="ARBA00005417"/>
    </source>
</evidence>
<dbReference type="GO" id="GO:0140359">
    <property type="term" value="F:ABC-type transporter activity"/>
    <property type="evidence" value="ECO:0007669"/>
    <property type="project" value="InterPro"/>
</dbReference>
<proteinExistence type="inferred from homology"/>
<reference evidence="6 8" key="1">
    <citation type="submission" date="2018-05" db="EMBL/GenBank/DDBJ databases">
        <title>Legionella qingyii sp.nov., whole genome shotgun sequence.</title>
        <authorList>
            <person name="Wu H."/>
            <person name="Zhu Q."/>
            <person name="Hu C."/>
        </authorList>
    </citation>
    <scope>NUCLEOTIDE SEQUENCE [LARGE SCALE GENOMIC DNA]</scope>
    <source>
        <strain evidence="6 8">HEB18</strain>
    </source>
</reference>
<dbReference type="InterPro" id="IPR050683">
    <property type="entry name" value="Bact_Polysacc_Export_ATP-bd"/>
</dbReference>
<organism evidence="6 8">
    <name type="scientific">Legionella qingyii</name>
    <dbReference type="NCBI Taxonomy" id="2184757"/>
    <lineage>
        <taxon>Bacteria</taxon>
        <taxon>Pseudomonadati</taxon>
        <taxon>Pseudomonadota</taxon>
        <taxon>Gammaproteobacteria</taxon>
        <taxon>Legionellales</taxon>
        <taxon>Legionellaceae</taxon>
        <taxon>Legionella</taxon>
    </lineage>
</organism>
<dbReference type="Pfam" id="PF00005">
    <property type="entry name" value="ABC_tran"/>
    <property type="match status" value="1"/>
</dbReference>
<evidence type="ECO:0000256" key="2">
    <source>
        <dbReference type="ARBA" id="ARBA00022448"/>
    </source>
</evidence>
<comment type="similarity">
    <text evidence="1">Belongs to the ABC transporter superfamily.</text>
</comment>
<dbReference type="InterPro" id="IPR003593">
    <property type="entry name" value="AAA+_ATPase"/>
</dbReference>
<dbReference type="Proteomes" id="UP000247152">
    <property type="component" value="Unassembled WGS sequence"/>
</dbReference>
<dbReference type="RefSeq" id="WP_110142871.1">
    <property type="nucleotide sequence ID" value="NZ_QHJG01000018.1"/>
</dbReference>
<dbReference type="AlphaFoldDB" id="A0A317U0B6"/>
<dbReference type="PROSITE" id="PS00211">
    <property type="entry name" value="ABC_TRANSPORTER_1"/>
    <property type="match status" value="1"/>
</dbReference>
<dbReference type="Gene3D" id="1.10.3130.20">
    <property type="entry name" value="Phycobilisome linker domain"/>
    <property type="match status" value="1"/>
</dbReference>
<dbReference type="PANTHER" id="PTHR46743:SF2">
    <property type="entry name" value="TEICHOIC ACIDS EXPORT ATP-BINDING PROTEIN TAGH"/>
    <property type="match status" value="1"/>
</dbReference>
<name>A0A317U0B6_9GAMM</name>
<dbReference type="InterPro" id="IPR038255">
    <property type="entry name" value="PBS_linker_sf"/>
</dbReference>
<protein>
    <submittedName>
        <fullName evidence="7">ABC transporter ATP-binding protein</fullName>
    </submittedName>
</protein>
<evidence type="ECO:0000313" key="9">
    <source>
        <dbReference type="Proteomes" id="UP000287374"/>
    </source>
</evidence>
<feature type="domain" description="ABC transporter" evidence="5">
    <location>
        <begin position="2"/>
        <end position="224"/>
    </location>
</feature>
<comment type="caution">
    <text evidence="6">The sequence shown here is derived from an EMBL/GenBank/DDBJ whole genome shotgun (WGS) entry which is preliminary data.</text>
</comment>
<dbReference type="InterPro" id="IPR015860">
    <property type="entry name" value="ABC_transpr_TagH-like"/>
</dbReference>
<dbReference type="Proteomes" id="UP000287374">
    <property type="component" value="Unassembled WGS sequence"/>
</dbReference>
<dbReference type="PANTHER" id="PTHR46743">
    <property type="entry name" value="TEICHOIC ACIDS EXPORT ATP-BINDING PROTEIN TAGH"/>
    <property type="match status" value="1"/>
</dbReference>
<keyword evidence="3" id="KW-0547">Nucleotide-binding</keyword>
<reference evidence="7 9" key="2">
    <citation type="submission" date="2018-12" db="EMBL/GenBank/DDBJ databases">
        <title>Legionella sp,whole genome shotgun sequence.</title>
        <authorList>
            <person name="Wu H."/>
        </authorList>
    </citation>
    <scope>NUCLEOTIDE SEQUENCE [LARGE SCALE GENOMIC DNA]</scope>
    <source>
        <strain evidence="7">Km489</strain>
        <strain evidence="9">km489</strain>
    </source>
</reference>
<dbReference type="GO" id="GO:0016020">
    <property type="term" value="C:membrane"/>
    <property type="evidence" value="ECO:0007669"/>
    <property type="project" value="InterPro"/>
</dbReference>
<dbReference type="GO" id="GO:0005524">
    <property type="term" value="F:ATP binding"/>
    <property type="evidence" value="ECO:0007669"/>
    <property type="project" value="UniProtKB-KW"/>
</dbReference>
<evidence type="ECO:0000259" key="5">
    <source>
        <dbReference type="PROSITE" id="PS50893"/>
    </source>
</evidence>
<evidence type="ECO:0000313" key="8">
    <source>
        <dbReference type="Proteomes" id="UP000247152"/>
    </source>
</evidence>
<evidence type="ECO:0000313" key="6">
    <source>
        <dbReference type="EMBL" id="PWY55463.1"/>
    </source>
</evidence>
<keyword evidence="9" id="KW-1185">Reference proteome</keyword>
<sequence>MIHIHNLSKVYPIRQGVRTVLDKINLTIDQGQKIGILGRNGSGKSTLIRLISGAEQPSSGKIHRGMSVSWPLAFGDAFQDNQTGLDCLRFICRIYGIKKQLMIDKIEFVNDFAELGIYFHEPIKSYSSGMRARLSFAISMAVEFDCFLIDEVIAVGDDRFHKKCYEELFEKRKDRALVIVSHDPTYIKTHCESAAVLSKGRLYSFDKINDAYDFYQSTRINAPTREHVIAAYRFILGREPENEFAIQFQQSACDTVEKLRKCLFSSEEFKNQLFHDKFDVFSDTLRSITPQEEDITLAFNLILARDPEPNELKKMKKSYGSFERLRARLLESKEFQLKFKRLLF</sequence>
<dbReference type="SMART" id="SM00382">
    <property type="entry name" value="AAA"/>
    <property type="match status" value="1"/>
</dbReference>
<evidence type="ECO:0000256" key="4">
    <source>
        <dbReference type="ARBA" id="ARBA00022840"/>
    </source>
</evidence>
<dbReference type="InterPro" id="IPR003439">
    <property type="entry name" value="ABC_transporter-like_ATP-bd"/>
</dbReference>
<accession>A0A317U0B6</accession>
<dbReference type="CDD" id="cd03220">
    <property type="entry name" value="ABC_KpsT_Wzt"/>
    <property type="match status" value="1"/>
</dbReference>
<dbReference type="PROSITE" id="PS50893">
    <property type="entry name" value="ABC_TRANSPORTER_2"/>
    <property type="match status" value="1"/>
</dbReference>
<dbReference type="Gene3D" id="3.40.50.300">
    <property type="entry name" value="P-loop containing nucleotide triphosphate hydrolases"/>
    <property type="match status" value="1"/>
</dbReference>
<evidence type="ECO:0000256" key="3">
    <source>
        <dbReference type="ARBA" id="ARBA00022741"/>
    </source>
</evidence>
<dbReference type="InterPro" id="IPR027417">
    <property type="entry name" value="P-loop_NTPase"/>
</dbReference>
<dbReference type="SUPFAM" id="SSF52540">
    <property type="entry name" value="P-loop containing nucleoside triphosphate hydrolases"/>
    <property type="match status" value="1"/>
</dbReference>
<dbReference type="OrthoDB" id="9778870at2"/>